<feature type="region of interest" description="Disordered" evidence="1">
    <location>
        <begin position="75"/>
        <end position="96"/>
    </location>
</feature>
<proteinExistence type="predicted"/>
<keyword evidence="3" id="KW-1185">Reference proteome</keyword>
<name>A0A812UG09_9DINO</name>
<comment type="caution">
    <text evidence="2">The sequence shown here is derived from an EMBL/GenBank/DDBJ whole genome shotgun (WGS) entry which is preliminary data.</text>
</comment>
<accession>A0A812UG09</accession>
<dbReference type="AlphaFoldDB" id="A0A812UG09"/>
<evidence type="ECO:0000313" key="2">
    <source>
        <dbReference type="EMBL" id="CAE7564182.1"/>
    </source>
</evidence>
<dbReference type="OrthoDB" id="10503226at2759"/>
<protein>
    <submittedName>
        <fullName evidence="2">Uncharacterized protein</fullName>
    </submittedName>
</protein>
<organism evidence="2 3">
    <name type="scientific">Symbiodinium natans</name>
    <dbReference type="NCBI Taxonomy" id="878477"/>
    <lineage>
        <taxon>Eukaryota</taxon>
        <taxon>Sar</taxon>
        <taxon>Alveolata</taxon>
        <taxon>Dinophyceae</taxon>
        <taxon>Suessiales</taxon>
        <taxon>Symbiodiniaceae</taxon>
        <taxon>Symbiodinium</taxon>
    </lineage>
</organism>
<feature type="compositionally biased region" description="Low complexity" evidence="1">
    <location>
        <begin position="7"/>
        <end position="16"/>
    </location>
</feature>
<reference evidence="2" key="1">
    <citation type="submission" date="2021-02" db="EMBL/GenBank/DDBJ databases">
        <authorList>
            <person name="Dougan E. K."/>
            <person name="Rhodes N."/>
            <person name="Thang M."/>
            <person name="Chan C."/>
        </authorList>
    </citation>
    <scope>NUCLEOTIDE SEQUENCE</scope>
</reference>
<gene>
    <name evidence="2" type="ORF">SNAT2548_LOCUS31913</name>
</gene>
<dbReference type="Proteomes" id="UP000604046">
    <property type="component" value="Unassembled WGS sequence"/>
</dbReference>
<evidence type="ECO:0000313" key="3">
    <source>
        <dbReference type="Proteomes" id="UP000604046"/>
    </source>
</evidence>
<dbReference type="EMBL" id="CAJNDS010002683">
    <property type="protein sequence ID" value="CAE7564182.1"/>
    <property type="molecule type" value="Genomic_DNA"/>
</dbReference>
<evidence type="ECO:0000256" key="1">
    <source>
        <dbReference type="SAM" id="MobiDB-lite"/>
    </source>
</evidence>
<sequence length="110" mass="11867">MSDAFDSSLVRLSSSSRMERDEGDMDCIVTSTLTYDGTTIWTYTSANGSNIGGAWGTDHSASLSPDKATVTIKTTNVSGNVSTGRKEAPGGTEQVDVRQVWQAWKEKQNK</sequence>
<feature type="region of interest" description="Disordered" evidence="1">
    <location>
        <begin position="1"/>
        <end position="23"/>
    </location>
</feature>